<sequence>MAARTLDKMRKAQSLLRECHDWFVEKDETLLAVELCQIEGSLALFFENRCFANTPCPGLQQEELPRLPPYNGYKRRIRRGTYNGYRRAPPAPPAPPANMDRTEASTGRAGGGQNVRAQPTASTSKGIVSNSNCPGAIPKAPRALSAVTRVSPPTGVLLDFNDVECVQLSPSVVANMETAQTANLETKGKERLSREVDAHSSDRPAPGVEVRLDCDNKPSHKTIVRVAHAAHADPDTPASSHCSPPAVGGVIPISSRSYLPGSPACDSPGLPHTSQTYQPVNGTNESEKCNSKNCEESPVPITTGGATEGMLVNLDDDLAVILPAGTDAGTDSTNHPEEKDVPAVGLGSGVEQNHQPDDSEDDEIVFQGNAEKALRPDFKALFVSSDDDSQTDGRLIDLKAIFEKYSEVVICK</sequence>
<evidence type="ECO:0000313" key="2">
    <source>
        <dbReference type="EMBL" id="KOS39256.1"/>
    </source>
</evidence>
<feature type="region of interest" description="Disordered" evidence="1">
    <location>
        <begin position="179"/>
        <end position="214"/>
    </location>
</feature>
<dbReference type="Proteomes" id="UP000037696">
    <property type="component" value="Unassembled WGS sequence"/>
</dbReference>
<accession>A0A0M8NTS8</accession>
<name>A0A0M8NTS8_9EURO</name>
<organism evidence="2 3">
    <name type="scientific">Penicillium nordicum</name>
    <dbReference type="NCBI Taxonomy" id="229535"/>
    <lineage>
        <taxon>Eukaryota</taxon>
        <taxon>Fungi</taxon>
        <taxon>Dikarya</taxon>
        <taxon>Ascomycota</taxon>
        <taxon>Pezizomycotina</taxon>
        <taxon>Eurotiomycetes</taxon>
        <taxon>Eurotiomycetidae</taxon>
        <taxon>Eurotiales</taxon>
        <taxon>Aspergillaceae</taxon>
        <taxon>Penicillium</taxon>
    </lineage>
</organism>
<gene>
    <name evidence="2" type="ORF">ACN38_g9898</name>
</gene>
<evidence type="ECO:0000313" key="3">
    <source>
        <dbReference type="Proteomes" id="UP000037696"/>
    </source>
</evidence>
<dbReference type="EMBL" id="LHQQ01000211">
    <property type="protein sequence ID" value="KOS39256.1"/>
    <property type="molecule type" value="Genomic_DNA"/>
</dbReference>
<keyword evidence="3" id="KW-1185">Reference proteome</keyword>
<feature type="compositionally biased region" description="Polar residues" evidence="1">
    <location>
        <begin position="272"/>
        <end position="284"/>
    </location>
</feature>
<protein>
    <submittedName>
        <fullName evidence="2">Uncharacterized protein</fullName>
    </submittedName>
</protein>
<feature type="region of interest" description="Disordered" evidence="1">
    <location>
        <begin position="262"/>
        <end position="295"/>
    </location>
</feature>
<reference evidence="2 3" key="1">
    <citation type="submission" date="2015-08" db="EMBL/GenBank/DDBJ databases">
        <title>Genome sequencing of Penicillium nordicum.</title>
        <authorList>
            <person name="Nguyen H.D."/>
            <person name="Seifert K.A."/>
        </authorList>
    </citation>
    <scope>NUCLEOTIDE SEQUENCE [LARGE SCALE GENOMIC DNA]</scope>
    <source>
        <strain evidence="2 3">DAOMC 185683</strain>
    </source>
</reference>
<feature type="compositionally biased region" description="Basic and acidic residues" evidence="1">
    <location>
        <begin position="186"/>
        <end position="202"/>
    </location>
</feature>
<evidence type="ECO:0000256" key="1">
    <source>
        <dbReference type="SAM" id="MobiDB-lite"/>
    </source>
</evidence>
<feature type="compositionally biased region" description="Polar residues" evidence="1">
    <location>
        <begin position="115"/>
        <end position="133"/>
    </location>
</feature>
<comment type="caution">
    <text evidence="2">The sequence shown here is derived from an EMBL/GenBank/DDBJ whole genome shotgun (WGS) entry which is preliminary data.</text>
</comment>
<feature type="region of interest" description="Disordered" evidence="1">
    <location>
        <begin position="82"/>
        <end position="133"/>
    </location>
</feature>
<feature type="compositionally biased region" description="Basic and acidic residues" evidence="1">
    <location>
        <begin position="285"/>
        <end position="295"/>
    </location>
</feature>
<dbReference type="AlphaFoldDB" id="A0A0M8NTS8"/>
<proteinExistence type="predicted"/>
<dbReference type="OrthoDB" id="4359067at2759"/>
<feature type="region of interest" description="Disordered" evidence="1">
    <location>
        <begin position="326"/>
        <end position="361"/>
    </location>
</feature>